<sequence>MSDRLILMGMIGKPHGVRGAVHVHAYTEDPRALAELKLRDQRGRIMALDWTGDGIARVTLHEADGAHVVADRDAAALLANTRLFVERSQLPPADEDEFYLVDLIGLAAIGEDGATLGTIAAVHDYGAGASIELDDGRLIPFTRASVPAIDLDAKRATVVPPAEIEAELESKAGP</sequence>
<comment type="domain">
    <text evidence="5">The PRC barrel domain binds ribosomal protein uS19.</text>
</comment>
<dbReference type="Gene3D" id="2.40.30.60">
    <property type="entry name" value="RimM"/>
    <property type="match status" value="1"/>
</dbReference>
<evidence type="ECO:0000256" key="2">
    <source>
        <dbReference type="ARBA" id="ARBA00022517"/>
    </source>
</evidence>
<keyword evidence="1 5" id="KW-0963">Cytoplasm</keyword>
<comment type="caution">
    <text evidence="8">The sequence shown here is derived from an EMBL/GenBank/DDBJ whole genome shotgun (WGS) entry which is preliminary data.</text>
</comment>
<dbReference type="InterPro" id="IPR002676">
    <property type="entry name" value="RimM_N"/>
</dbReference>
<accession>A0ABS9DRI8</accession>
<dbReference type="Proteomes" id="UP001521209">
    <property type="component" value="Unassembled WGS sequence"/>
</dbReference>
<feature type="domain" description="RimM N-terminal" evidence="6">
    <location>
        <begin position="8"/>
        <end position="89"/>
    </location>
</feature>
<gene>
    <name evidence="5 8" type="primary">rimM</name>
    <name evidence="8" type="ORF">L2A60_01010</name>
</gene>
<evidence type="ECO:0000256" key="1">
    <source>
        <dbReference type="ARBA" id="ARBA00022490"/>
    </source>
</evidence>
<feature type="domain" description="Ribosome maturation factor RimM PRC barrel" evidence="7">
    <location>
        <begin position="101"/>
        <end position="163"/>
    </location>
</feature>
<dbReference type="InterPro" id="IPR011033">
    <property type="entry name" value="PRC_barrel-like_sf"/>
</dbReference>
<evidence type="ECO:0000256" key="4">
    <source>
        <dbReference type="ARBA" id="ARBA00023186"/>
    </source>
</evidence>
<evidence type="ECO:0000259" key="6">
    <source>
        <dbReference type="Pfam" id="PF01782"/>
    </source>
</evidence>
<dbReference type="InterPro" id="IPR036976">
    <property type="entry name" value="RimM_N_sf"/>
</dbReference>
<dbReference type="Pfam" id="PF01782">
    <property type="entry name" value="RimM"/>
    <property type="match status" value="1"/>
</dbReference>
<dbReference type="SUPFAM" id="SSF50447">
    <property type="entry name" value="Translation proteins"/>
    <property type="match status" value="1"/>
</dbReference>
<name>A0ABS9DRI8_9PROT</name>
<dbReference type="PANTHER" id="PTHR33692:SF1">
    <property type="entry name" value="RIBOSOME MATURATION FACTOR RIMM"/>
    <property type="match status" value="1"/>
</dbReference>
<evidence type="ECO:0000313" key="9">
    <source>
        <dbReference type="Proteomes" id="UP001521209"/>
    </source>
</evidence>
<protein>
    <recommendedName>
        <fullName evidence="5">Ribosome maturation factor RimM</fullName>
    </recommendedName>
</protein>
<reference evidence="8 9" key="1">
    <citation type="submission" date="2022-01" db="EMBL/GenBank/DDBJ databases">
        <authorList>
            <person name="Won M."/>
            <person name="Kim S.-J."/>
            <person name="Kwon S.-W."/>
        </authorList>
    </citation>
    <scope>NUCLEOTIDE SEQUENCE [LARGE SCALE GENOMIC DNA]</scope>
    <source>
        <strain evidence="8 9">KCTC 23505</strain>
    </source>
</reference>
<dbReference type="SUPFAM" id="SSF50346">
    <property type="entry name" value="PRC-barrel domain"/>
    <property type="match status" value="1"/>
</dbReference>
<comment type="function">
    <text evidence="5">An accessory protein needed during the final step in the assembly of 30S ribosomal subunit, possibly for assembly of the head region. Essential for efficient processing of 16S rRNA. May be needed both before and after RbfA during the maturation of 16S rRNA. It has affinity for free ribosomal 30S subunits but not for 70S ribosomes.</text>
</comment>
<dbReference type="InterPro" id="IPR056792">
    <property type="entry name" value="PRC_RimM"/>
</dbReference>
<organism evidence="8 9">
    <name type="scientific">Acidiphilium iwatense</name>
    <dbReference type="NCBI Taxonomy" id="768198"/>
    <lineage>
        <taxon>Bacteria</taxon>
        <taxon>Pseudomonadati</taxon>
        <taxon>Pseudomonadota</taxon>
        <taxon>Alphaproteobacteria</taxon>
        <taxon>Acetobacterales</taxon>
        <taxon>Acidocellaceae</taxon>
        <taxon>Acidiphilium</taxon>
    </lineage>
</organism>
<dbReference type="RefSeq" id="WP_235702500.1">
    <property type="nucleotide sequence ID" value="NZ_JAKGBZ010000001.1"/>
</dbReference>
<keyword evidence="9" id="KW-1185">Reference proteome</keyword>
<comment type="similarity">
    <text evidence="5">Belongs to the RimM family.</text>
</comment>
<evidence type="ECO:0000259" key="7">
    <source>
        <dbReference type="Pfam" id="PF24986"/>
    </source>
</evidence>
<proteinExistence type="inferred from homology"/>
<evidence type="ECO:0000313" key="8">
    <source>
        <dbReference type="EMBL" id="MCF3945264.1"/>
    </source>
</evidence>
<evidence type="ECO:0000256" key="3">
    <source>
        <dbReference type="ARBA" id="ARBA00022552"/>
    </source>
</evidence>
<dbReference type="EMBL" id="JAKGBZ010000001">
    <property type="protein sequence ID" value="MCF3945264.1"/>
    <property type="molecule type" value="Genomic_DNA"/>
</dbReference>
<dbReference type="InterPro" id="IPR009000">
    <property type="entry name" value="Transl_B-barrel_sf"/>
</dbReference>
<dbReference type="PANTHER" id="PTHR33692">
    <property type="entry name" value="RIBOSOME MATURATION FACTOR RIMM"/>
    <property type="match status" value="1"/>
</dbReference>
<dbReference type="InterPro" id="IPR011961">
    <property type="entry name" value="RimM"/>
</dbReference>
<evidence type="ECO:0000256" key="5">
    <source>
        <dbReference type="HAMAP-Rule" id="MF_00014"/>
    </source>
</evidence>
<dbReference type="HAMAP" id="MF_00014">
    <property type="entry name" value="Ribosome_mat_RimM"/>
    <property type="match status" value="1"/>
</dbReference>
<keyword evidence="4 5" id="KW-0143">Chaperone</keyword>
<keyword evidence="2 5" id="KW-0690">Ribosome biogenesis</keyword>
<comment type="subunit">
    <text evidence="5">Binds ribosomal protein uS19.</text>
</comment>
<dbReference type="Pfam" id="PF24986">
    <property type="entry name" value="PRC_RimM"/>
    <property type="match status" value="1"/>
</dbReference>
<dbReference type="NCBIfam" id="TIGR02273">
    <property type="entry name" value="16S_RimM"/>
    <property type="match status" value="1"/>
</dbReference>
<comment type="subcellular location">
    <subcellularLocation>
        <location evidence="5">Cytoplasm</location>
    </subcellularLocation>
</comment>
<keyword evidence="3 5" id="KW-0698">rRNA processing</keyword>
<dbReference type="Gene3D" id="2.30.30.240">
    <property type="entry name" value="PRC-barrel domain"/>
    <property type="match status" value="1"/>
</dbReference>